<name>A0A7X0HS90_9BACI</name>
<accession>A0A7X0HS90</accession>
<evidence type="ECO:0000313" key="1">
    <source>
        <dbReference type="EMBL" id="MBB6445927.1"/>
    </source>
</evidence>
<sequence>MMNKTLTSMLTLGAGFVAYNYLQKNNVISNRNMRRLKKGIKSMF</sequence>
<dbReference type="Pfam" id="PF13056">
    <property type="entry name" value="DUF3918"/>
    <property type="match status" value="1"/>
</dbReference>
<dbReference type="AlphaFoldDB" id="A0A7X0HS90"/>
<dbReference type="RefSeq" id="WP_246439557.1">
    <property type="nucleotide sequence ID" value="NZ_JACHGK010000008.1"/>
</dbReference>
<evidence type="ECO:0000313" key="2">
    <source>
        <dbReference type="Proteomes" id="UP000531594"/>
    </source>
</evidence>
<organism evidence="1 2">
    <name type="scientific">Bacillus benzoevorans</name>
    <dbReference type="NCBI Taxonomy" id="1456"/>
    <lineage>
        <taxon>Bacteria</taxon>
        <taxon>Bacillati</taxon>
        <taxon>Bacillota</taxon>
        <taxon>Bacilli</taxon>
        <taxon>Bacillales</taxon>
        <taxon>Bacillaceae</taxon>
        <taxon>Bacillus</taxon>
    </lineage>
</organism>
<dbReference type="InterPro" id="IPR025029">
    <property type="entry name" value="DUF3918"/>
</dbReference>
<dbReference type="EMBL" id="JACHGK010000008">
    <property type="protein sequence ID" value="MBB6445927.1"/>
    <property type="molecule type" value="Genomic_DNA"/>
</dbReference>
<protein>
    <recommendedName>
        <fullName evidence="3">DUF3918 domain-containing protein</fullName>
    </recommendedName>
</protein>
<keyword evidence="2" id="KW-1185">Reference proteome</keyword>
<gene>
    <name evidence="1" type="ORF">HNR53_002576</name>
</gene>
<comment type="caution">
    <text evidence="1">The sequence shown here is derived from an EMBL/GenBank/DDBJ whole genome shotgun (WGS) entry which is preliminary data.</text>
</comment>
<proteinExistence type="predicted"/>
<evidence type="ECO:0008006" key="3">
    <source>
        <dbReference type="Google" id="ProtNLM"/>
    </source>
</evidence>
<reference evidence="1 2" key="1">
    <citation type="submission" date="2020-08" db="EMBL/GenBank/DDBJ databases">
        <title>Genomic Encyclopedia of Type Strains, Phase IV (KMG-IV): sequencing the most valuable type-strain genomes for metagenomic binning, comparative biology and taxonomic classification.</title>
        <authorList>
            <person name="Goeker M."/>
        </authorList>
    </citation>
    <scope>NUCLEOTIDE SEQUENCE [LARGE SCALE GENOMIC DNA]</scope>
    <source>
        <strain evidence="1 2">DSM 5391</strain>
    </source>
</reference>
<dbReference type="Proteomes" id="UP000531594">
    <property type="component" value="Unassembled WGS sequence"/>
</dbReference>